<dbReference type="OrthoDB" id="635146at2"/>
<gene>
    <name evidence="3" type="ORF">SAMN05661099_1904</name>
</gene>
<dbReference type="Pfam" id="PF03372">
    <property type="entry name" value="Exo_endo_phos"/>
    <property type="match status" value="1"/>
</dbReference>
<dbReference type="InterPro" id="IPR005135">
    <property type="entry name" value="Endo/exonuclease/phosphatase"/>
</dbReference>
<dbReference type="InterPro" id="IPR036691">
    <property type="entry name" value="Endo/exonu/phosph_ase_sf"/>
</dbReference>
<dbReference type="EMBL" id="FUYR01000002">
    <property type="protein sequence ID" value="SKB63247.1"/>
    <property type="molecule type" value="Genomic_DNA"/>
</dbReference>
<proteinExistence type="predicted"/>
<keyword evidence="3" id="KW-0269">Exonuclease</keyword>
<keyword evidence="3" id="KW-0540">Nuclease</keyword>
<dbReference type="RefSeq" id="WP_079702454.1">
    <property type="nucleotide sequence ID" value="NZ_FUYR01000002.1"/>
</dbReference>
<keyword evidence="1" id="KW-1133">Transmembrane helix</keyword>
<sequence>MRKIKKRPGLNVFNKLILAANIVAVICLLIAYLSSYINPNTFWPVAFFGLAYPAILLVNILFIIYWLVSRPMYALLSFMSIVIGWNVLTNYIGFRESSAIMVPKSSQSFIRVLTYNVHNFKQFGDKNDKFTKDQILDIIRKEQPDVLCFQEFFTRQRGEYNFKKLIPEILQSRHFFFKPTIDNGYEAIGTAIFSKYPIVNTGKVLFSKTMTGNEAVYADIRVGENIIRVYNVHFQSISFQPEDYQYLKKVKKDIDTDVESSVKIGSRLKHAFIKRANQVKLLRSHADSCKTPFVIAGDFNDTPISYTARTIFKGLQNGFDKKGSGFGITYNGAFPNFQIDYIVASPEFTVKNYLIVKKKLSDHYPVRTDLELK</sequence>
<dbReference type="SUPFAM" id="SSF56219">
    <property type="entry name" value="DNase I-like"/>
    <property type="match status" value="1"/>
</dbReference>
<dbReference type="GO" id="GO:0016020">
    <property type="term" value="C:membrane"/>
    <property type="evidence" value="ECO:0007669"/>
    <property type="project" value="GOC"/>
</dbReference>
<dbReference type="PANTHER" id="PTHR14859:SF15">
    <property type="entry name" value="ENDONUCLEASE_EXONUCLEASE_PHOSPHATASE DOMAIN-CONTAINING PROTEIN"/>
    <property type="match status" value="1"/>
</dbReference>
<feature type="transmembrane region" description="Helical" evidence="1">
    <location>
        <begin position="45"/>
        <end position="68"/>
    </location>
</feature>
<evidence type="ECO:0000313" key="3">
    <source>
        <dbReference type="EMBL" id="SKB63247.1"/>
    </source>
</evidence>
<dbReference type="GO" id="GO:0004527">
    <property type="term" value="F:exonuclease activity"/>
    <property type="evidence" value="ECO:0007669"/>
    <property type="project" value="UniProtKB-KW"/>
</dbReference>
<dbReference type="AlphaFoldDB" id="A0A1T5CV50"/>
<keyword evidence="1" id="KW-0472">Membrane</keyword>
<feature type="transmembrane region" description="Helical" evidence="1">
    <location>
        <begin position="12"/>
        <end position="33"/>
    </location>
</feature>
<reference evidence="4" key="1">
    <citation type="submission" date="2017-02" db="EMBL/GenBank/DDBJ databases">
        <authorList>
            <person name="Varghese N."/>
            <person name="Submissions S."/>
        </authorList>
    </citation>
    <scope>NUCLEOTIDE SEQUENCE [LARGE SCALE GENOMIC DNA]</scope>
    <source>
        <strain evidence="4">DSM 22385</strain>
    </source>
</reference>
<feature type="transmembrane region" description="Helical" evidence="1">
    <location>
        <begin position="75"/>
        <end position="94"/>
    </location>
</feature>
<dbReference type="CDD" id="cd09084">
    <property type="entry name" value="EEP-2"/>
    <property type="match status" value="1"/>
</dbReference>
<keyword evidence="3" id="KW-0255">Endonuclease</keyword>
<keyword evidence="4" id="KW-1185">Reference proteome</keyword>
<protein>
    <submittedName>
        <fullName evidence="3">Metal-dependent hydrolase, endonuclease/exonuclease/phosphatase family</fullName>
    </submittedName>
</protein>
<dbReference type="PANTHER" id="PTHR14859">
    <property type="entry name" value="CALCOFLUOR WHITE HYPERSENSITIVE PROTEIN PRECURSOR"/>
    <property type="match status" value="1"/>
</dbReference>
<accession>A0A1T5CV50</accession>
<organism evidence="3 4">
    <name type="scientific">Daejeonella lutea</name>
    <dbReference type="NCBI Taxonomy" id="572036"/>
    <lineage>
        <taxon>Bacteria</taxon>
        <taxon>Pseudomonadati</taxon>
        <taxon>Bacteroidota</taxon>
        <taxon>Sphingobacteriia</taxon>
        <taxon>Sphingobacteriales</taxon>
        <taxon>Sphingobacteriaceae</taxon>
        <taxon>Daejeonella</taxon>
    </lineage>
</organism>
<dbReference type="GO" id="GO:0006506">
    <property type="term" value="P:GPI anchor biosynthetic process"/>
    <property type="evidence" value="ECO:0007669"/>
    <property type="project" value="TreeGrafter"/>
</dbReference>
<evidence type="ECO:0000256" key="1">
    <source>
        <dbReference type="SAM" id="Phobius"/>
    </source>
</evidence>
<dbReference type="Proteomes" id="UP000189981">
    <property type="component" value="Unassembled WGS sequence"/>
</dbReference>
<keyword evidence="1" id="KW-0812">Transmembrane</keyword>
<keyword evidence="3" id="KW-0378">Hydrolase</keyword>
<evidence type="ECO:0000313" key="4">
    <source>
        <dbReference type="Proteomes" id="UP000189981"/>
    </source>
</evidence>
<dbReference type="Gene3D" id="3.60.10.10">
    <property type="entry name" value="Endonuclease/exonuclease/phosphatase"/>
    <property type="match status" value="1"/>
</dbReference>
<dbReference type="InterPro" id="IPR051916">
    <property type="entry name" value="GPI-anchor_lipid_remodeler"/>
</dbReference>
<dbReference type="GO" id="GO:0004519">
    <property type="term" value="F:endonuclease activity"/>
    <property type="evidence" value="ECO:0007669"/>
    <property type="project" value="UniProtKB-KW"/>
</dbReference>
<evidence type="ECO:0000259" key="2">
    <source>
        <dbReference type="Pfam" id="PF03372"/>
    </source>
</evidence>
<feature type="domain" description="Endonuclease/exonuclease/phosphatase" evidence="2">
    <location>
        <begin position="113"/>
        <end position="363"/>
    </location>
</feature>
<name>A0A1T5CV50_9SPHI</name>
<dbReference type="STRING" id="572036.SAMN05661099_1904"/>